<keyword evidence="2" id="KW-0479">Metal-binding</keyword>
<dbReference type="Proteomes" id="UP000286211">
    <property type="component" value="Unassembled WGS sequence"/>
</dbReference>
<evidence type="ECO:0000313" key="8">
    <source>
        <dbReference type="Proteomes" id="UP000283872"/>
    </source>
</evidence>
<organism evidence="7 9">
    <name type="scientific">Segatella copri</name>
    <dbReference type="NCBI Taxonomy" id="165179"/>
    <lineage>
        <taxon>Bacteria</taxon>
        <taxon>Pseudomonadati</taxon>
        <taxon>Bacteroidota</taxon>
        <taxon>Bacteroidia</taxon>
        <taxon>Bacteroidales</taxon>
        <taxon>Prevotellaceae</taxon>
        <taxon>Segatella</taxon>
    </lineage>
</organism>
<dbReference type="SMART" id="SM00849">
    <property type="entry name" value="Lactamase_B"/>
    <property type="match status" value="1"/>
</dbReference>
<gene>
    <name evidence="7" type="ORF">DW079_10345</name>
    <name evidence="6" type="ORF">DWY11_09465</name>
</gene>
<reference evidence="8 9" key="1">
    <citation type="submission" date="2018-08" db="EMBL/GenBank/DDBJ databases">
        <title>A genome reference for cultivated species of the human gut microbiota.</title>
        <authorList>
            <person name="Zou Y."/>
            <person name="Xue W."/>
            <person name="Luo G."/>
        </authorList>
    </citation>
    <scope>NUCLEOTIDE SEQUENCE [LARGE SCALE GENOMIC DNA]</scope>
    <source>
        <strain evidence="6 8">AF24-12</strain>
        <strain evidence="7 9">AF46-2NS</strain>
    </source>
</reference>
<dbReference type="GO" id="GO:0046872">
    <property type="term" value="F:metal ion binding"/>
    <property type="evidence" value="ECO:0007669"/>
    <property type="project" value="UniProtKB-KW"/>
</dbReference>
<evidence type="ECO:0000313" key="6">
    <source>
        <dbReference type="EMBL" id="RGS14865.1"/>
    </source>
</evidence>
<name>A0A3E5E7B5_9BACT</name>
<proteinExistence type="predicted"/>
<evidence type="ECO:0000256" key="1">
    <source>
        <dbReference type="ARBA" id="ARBA00001947"/>
    </source>
</evidence>
<dbReference type="PANTHER" id="PTHR46233">
    <property type="entry name" value="HYDROXYACYLGLUTATHIONE HYDROLASE GLOC"/>
    <property type="match status" value="1"/>
</dbReference>
<comment type="cofactor">
    <cofactor evidence="1">
        <name>Zn(2+)</name>
        <dbReference type="ChEBI" id="CHEBI:29105"/>
    </cofactor>
</comment>
<dbReference type="Pfam" id="PF00753">
    <property type="entry name" value="Lactamase_B"/>
    <property type="match status" value="1"/>
</dbReference>
<dbReference type="InterPro" id="IPR036866">
    <property type="entry name" value="RibonucZ/Hydroxyglut_hydro"/>
</dbReference>
<evidence type="ECO:0000256" key="4">
    <source>
        <dbReference type="ARBA" id="ARBA00022833"/>
    </source>
</evidence>
<accession>A0A3E5E7B5</accession>
<dbReference type="CDD" id="cd06262">
    <property type="entry name" value="metallo-hydrolase-like_MBL-fold"/>
    <property type="match status" value="1"/>
</dbReference>
<feature type="domain" description="Metallo-beta-lactamase" evidence="5">
    <location>
        <begin position="13"/>
        <end position="196"/>
    </location>
</feature>
<comment type="caution">
    <text evidence="7">The sequence shown here is derived from an EMBL/GenBank/DDBJ whole genome shotgun (WGS) entry which is preliminary data.</text>
</comment>
<evidence type="ECO:0000256" key="2">
    <source>
        <dbReference type="ARBA" id="ARBA00022723"/>
    </source>
</evidence>
<evidence type="ECO:0000313" key="7">
    <source>
        <dbReference type="EMBL" id="RHK09477.1"/>
    </source>
</evidence>
<evidence type="ECO:0000256" key="3">
    <source>
        <dbReference type="ARBA" id="ARBA00022801"/>
    </source>
</evidence>
<dbReference type="PANTHER" id="PTHR46233:SF3">
    <property type="entry name" value="HYDROXYACYLGLUTATHIONE HYDROLASE GLOC"/>
    <property type="match status" value="1"/>
</dbReference>
<keyword evidence="4" id="KW-0862">Zinc</keyword>
<dbReference type="InterPro" id="IPR051453">
    <property type="entry name" value="MBL_Glyoxalase_II"/>
</dbReference>
<dbReference type="Proteomes" id="UP000283872">
    <property type="component" value="Unassembled WGS sequence"/>
</dbReference>
<keyword evidence="3 7" id="KW-0378">Hydrolase</keyword>
<dbReference type="GO" id="GO:0016787">
    <property type="term" value="F:hydrolase activity"/>
    <property type="evidence" value="ECO:0007669"/>
    <property type="project" value="UniProtKB-KW"/>
</dbReference>
<evidence type="ECO:0000313" key="9">
    <source>
        <dbReference type="Proteomes" id="UP000286211"/>
    </source>
</evidence>
<evidence type="ECO:0000259" key="5">
    <source>
        <dbReference type="SMART" id="SM00849"/>
    </source>
</evidence>
<dbReference type="RefSeq" id="WP_117586530.1">
    <property type="nucleotide sequence ID" value="NZ_QRVA01000022.1"/>
</dbReference>
<dbReference type="SUPFAM" id="SSF56281">
    <property type="entry name" value="Metallo-hydrolase/oxidoreductase"/>
    <property type="match status" value="1"/>
</dbReference>
<protein>
    <submittedName>
        <fullName evidence="7">MBL fold metallo-hydrolase</fullName>
    </submittedName>
</protein>
<dbReference type="Gene3D" id="3.60.15.10">
    <property type="entry name" value="Ribonuclease Z/Hydroxyacylglutathione hydrolase-like"/>
    <property type="match status" value="1"/>
</dbReference>
<dbReference type="EMBL" id="QRVA01000022">
    <property type="protein sequence ID" value="RGS14865.1"/>
    <property type="molecule type" value="Genomic_DNA"/>
</dbReference>
<sequence length="214" mass="24419">MLHIERFQVNMLQENCYVVSDETKECVIIDCGAFYPEERTAIIQYIKENQLKPVHLLVTHGHLDHNFGNNTIYQEFGLKPEVSAADENLMEGLAKQAETFYQMQLDYQFPPIGRFFEDEEVIKFGNHEFQVIATPGHSSGSVTFYCEAEHVAFTGDTLFHNSIGRTDFPGGSMFRIINSLRHLGQLPDETQVLPGHGEYTSIGEELAHNPYMDR</sequence>
<dbReference type="AlphaFoldDB" id="A0A3E5E7B5"/>
<dbReference type="InterPro" id="IPR001279">
    <property type="entry name" value="Metallo-B-lactamas"/>
</dbReference>
<dbReference type="EMBL" id="QRNB01000053">
    <property type="protein sequence ID" value="RHK09477.1"/>
    <property type="molecule type" value="Genomic_DNA"/>
</dbReference>